<gene>
    <name evidence="3" type="ORF">E5676_scaffold1121G00410</name>
    <name evidence="2" type="ORF">E6C27_scaffold824G00110</name>
</gene>
<accession>A0A5A7TJU4</accession>
<feature type="region of interest" description="Disordered" evidence="1">
    <location>
        <begin position="104"/>
        <end position="127"/>
    </location>
</feature>
<dbReference type="Proteomes" id="UP000321393">
    <property type="component" value="Unassembled WGS sequence"/>
</dbReference>
<dbReference type="Proteomes" id="UP000321947">
    <property type="component" value="Unassembled WGS sequence"/>
</dbReference>
<evidence type="ECO:0000256" key="1">
    <source>
        <dbReference type="SAM" id="MobiDB-lite"/>
    </source>
</evidence>
<proteinExistence type="predicted"/>
<evidence type="ECO:0000313" key="2">
    <source>
        <dbReference type="EMBL" id="KAA0042236.1"/>
    </source>
</evidence>
<name>A0A5A7TJU4_CUCMM</name>
<organism evidence="2 4">
    <name type="scientific">Cucumis melo var. makuwa</name>
    <name type="common">Oriental melon</name>
    <dbReference type="NCBI Taxonomy" id="1194695"/>
    <lineage>
        <taxon>Eukaryota</taxon>
        <taxon>Viridiplantae</taxon>
        <taxon>Streptophyta</taxon>
        <taxon>Embryophyta</taxon>
        <taxon>Tracheophyta</taxon>
        <taxon>Spermatophyta</taxon>
        <taxon>Magnoliopsida</taxon>
        <taxon>eudicotyledons</taxon>
        <taxon>Gunneridae</taxon>
        <taxon>Pentapetalae</taxon>
        <taxon>rosids</taxon>
        <taxon>fabids</taxon>
        <taxon>Cucurbitales</taxon>
        <taxon>Cucurbitaceae</taxon>
        <taxon>Benincaseae</taxon>
        <taxon>Cucumis</taxon>
    </lineage>
</organism>
<dbReference type="EMBL" id="SSTD01009390">
    <property type="protein sequence ID" value="TYK14252.1"/>
    <property type="molecule type" value="Genomic_DNA"/>
</dbReference>
<comment type="caution">
    <text evidence="2">The sequence shown here is derived from an EMBL/GenBank/DDBJ whole genome shotgun (WGS) entry which is preliminary data.</text>
</comment>
<dbReference type="EMBL" id="SSTE01016190">
    <property type="protein sequence ID" value="KAA0042236.1"/>
    <property type="molecule type" value="Genomic_DNA"/>
</dbReference>
<evidence type="ECO:0000313" key="4">
    <source>
        <dbReference type="Proteomes" id="UP000321393"/>
    </source>
</evidence>
<protein>
    <submittedName>
        <fullName evidence="2">Uncharacterized protein</fullName>
    </submittedName>
</protein>
<reference evidence="4 5" key="1">
    <citation type="submission" date="2019-08" db="EMBL/GenBank/DDBJ databases">
        <title>Draft genome sequences of two oriental melons (Cucumis melo L. var makuwa).</title>
        <authorList>
            <person name="Kwon S.-Y."/>
        </authorList>
    </citation>
    <scope>NUCLEOTIDE SEQUENCE [LARGE SCALE GENOMIC DNA]</scope>
    <source>
        <strain evidence="5">cv. Chang Bougi</strain>
        <strain evidence="4">cv. SW 3</strain>
        <tissue evidence="2">Leaf</tissue>
    </source>
</reference>
<evidence type="ECO:0000313" key="3">
    <source>
        <dbReference type="EMBL" id="TYK14252.1"/>
    </source>
</evidence>
<dbReference type="AlphaFoldDB" id="A0A5A7TJU4"/>
<sequence>MVSMRQMLFSLSTPTYSITRVERPRWVTHQETFLVRFLKWADVTPEYIELVKDELQDQRPKEKGVVRKYMNFRRWQWEVLNVEPPVEGTARQAHRFLGKMAQLKRKASATPRLIKPSPGSQRAKELS</sequence>
<evidence type="ECO:0000313" key="5">
    <source>
        <dbReference type="Proteomes" id="UP000321947"/>
    </source>
</evidence>